<dbReference type="Gene3D" id="1.10.1170.10">
    <property type="entry name" value="Inhibitor Of Apoptosis Protein (2mihbC-IAP-1), Chain A"/>
    <property type="match status" value="2"/>
</dbReference>
<dbReference type="InterPro" id="IPR017956">
    <property type="entry name" value="AT_hook_DNA-bd_motif"/>
</dbReference>
<proteinExistence type="predicted"/>
<gene>
    <name evidence="4" type="ORF">FAGAP_7381</name>
</gene>
<dbReference type="EMBL" id="LUFC02000531">
    <property type="protein sequence ID" value="KAF4496509.1"/>
    <property type="molecule type" value="Genomic_DNA"/>
</dbReference>
<feature type="compositionally biased region" description="Basic residues" evidence="3">
    <location>
        <begin position="261"/>
        <end position="277"/>
    </location>
</feature>
<organism evidence="4 5">
    <name type="scientific">Fusarium agapanthi</name>
    <dbReference type="NCBI Taxonomy" id="1803897"/>
    <lineage>
        <taxon>Eukaryota</taxon>
        <taxon>Fungi</taxon>
        <taxon>Dikarya</taxon>
        <taxon>Ascomycota</taxon>
        <taxon>Pezizomycotina</taxon>
        <taxon>Sordariomycetes</taxon>
        <taxon>Hypocreomycetidae</taxon>
        <taxon>Hypocreales</taxon>
        <taxon>Nectriaceae</taxon>
        <taxon>Fusarium</taxon>
        <taxon>Fusarium fujikuroi species complex</taxon>
    </lineage>
</organism>
<feature type="compositionally biased region" description="Polar residues" evidence="3">
    <location>
        <begin position="781"/>
        <end position="797"/>
    </location>
</feature>
<keyword evidence="5" id="KW-1185">Reference proteome</keyword>
<feature type="compositionally biased region" description="Acidic residues" evidence="3">
    <location>
        <begin position="534"/>
        <end position="558"/>
    </location>
</feature>
<feature type="compositionally biased region" description="Low complexity" evidence="3">
    <location>
        <begin position="804"/>
        <end position="818"/>
    </location>
</feature>
<dbReference type="PROSITE" id="PS50143">
    <property type="entry name" value="BIR_REPEAT_2"/>
    <property type="match status" value="2"/>
</dbReference>
<keyword evidence="1" id="KW-0479">Metal-binding</keyword>
<feature type="compositionally biased region" description="Low complexity" evidence="3">
    <location>
        <begin position="728"/>
        <end position="752"/>
    </location>
</feature>
<evidence type="ECO:0000256" key="1">
    <source>
        <dbReference type="ARBA" id="ARBA00022723"/>
    </source>
</evidence>
<feature type="compositionally biased region" description="Basic and acidic residues" evidence="3">
    <location>
        <begin position="403"/>
        <end position="415"/>
    </location>
</feature>
<accession>A0A9P5B798</accession>
<evidence type="ECO:0000256" key="3">
    <source>
        <dbReference type="SAM" id="MobiDB-lite"/>
    </source>
</evidence>
<feature type="compositionally biased region" description="Low complexity" evidence="3">
    <location>
        <begin position="369"/>
        <end position="388"/>
    </location>
</feature>
<dbReference type="Pfam" id="PF00653">
    <property type="entry name" value="BIR"/>
    <property type="match status" value="2"/>
</dbReference>
<dbReference type="SMART" id="SM00238">
    <property type="entry name" value="BIR"/>
    <property type="match status" value="2"/>
</dbReference>
<feature type="compositionally biased region" description="Polar residues" evidence="3">
    <location>
        <begin position="575"/>
        <end position="594"/>
    </location>
</feature>
<dbReference type="SUPFAM" id="SSF57924">
    <property type="entry name" value="Inhibitor of apoptosis (IAP) repeat"/>
    <property type="match status" value="2"/>
</dbReference>
<dbReference type="PRINTS" id="PR00929">
    <property type="entry name" value="ATHOOK"/>
</dbReference>
<feature type="compositionally biased region" description="Basic residues" evidence="3">
    <location>
        <begin position="508"/>
        <end position="529"/>
    </location>
</feature>
<feature type="compositionally biased region" description="Basic and acidic residues" evidence="3">
    <location>
        <begin position="425"/>
        <end position="446"/>
    </location>
</feature>
<dbReference type="Pfam" id="PF02178">
    <property type="entry name" value="AT_hook"/>
    <property type="match status" value="3"/>
</dbReference>
<feature type="compositionally biased region" description="Basic residues" evidence="3">
    <location>
        <begin position="357"/>
        <end position="368"/>
    </location>
</feature>
<keyword evidence="2" id="KW-0862">Zinc</keyword>
<dbReference type="InterPro" id="IPR051190">
    <property type="entry name" value="Baculoviral_IAP"/>
</dbReference>
<feature type="compositionally biased region" description="Basic residues" evidence="3">
    <location>
        <begin position="208"/>
        <end position="217"/>
    </location>
</feature>
<name>A0A9P5B798_9HYPO</name>
<evidence type="ECO:0000313" key="5">
    <source>
        <dbReference type="Proteomes" id="UP000737391"/>
    </source>
</evidence>
<feature type="region of interest" description="Disordered" evidence="3">
    <location>
        <begin position="255"/>
        <end position="818"/>
    </location>
</feature>
<dbReference type="GO" id="GO:0046872">
    <property type="term" value="F:metal ion binding"/>
    <property type="evidence" value="ECO:0007669"/>
    <property type="project" value="UniProtKB-KW"/>
</dbReference>
<feature type="compositionally biased region" description="Low complexity" evidence="3">
    <location>
        <begin position="761"/>
        <end position="780"/>
    </location>
</feature>
<dbReference type="PANTHER" id="PTHR46771:SF5">
    <property type="entry name" value="DETERIN"/>
    <property type="match status" value="1"/>
</dbReference>
<dbReference type="CDD" id="cd00022">
    <property type="entry name" value="BIR"/>
    <property type="match status" value="2"/>
</dbReference>
<dbReference type="Proteomes" id="UP000737391">
    <property type="component" value="Unassembled WGS sequence"/>
</dbReference>
<feature type="compositionally biased region" description="Acidic residues" evidence="3">
    <location>
        <begin position="283"/>
        <end position="294"/>
    </location>
</feature>
<dbReference type="PANTHER" id="PTHR46771">
    <property type="entry name" value="DETERIN"/>
    <property type="match status" value="1"/>
</dbReference>
<sequence length="913" mass="99886">MSFDDVTDQFITYESRLASFHKNSKKRGSTASGRGTKALNWPHKSITPASLARAGLFFNPTPENPDNATCFLCHKGLDGWEANDDPLLEHLKHAPECGWAVVAAIEAEVGDYAQQDPDQPYMKDARKATFAGRWPHDSKKGWKCKTKQLVDAGWKYTPTEDSDDMATCTYCQLALDGWEPGDKPLDEHYNRSPGCPFFILLEEKQSTKKSGRSKAGRASKASRLSAHSVATVVSEVTSINESTAAIEDSILTTTSTTQGGKKTKARKATTKGRKTKAKKEAPVEDVEASIEGEEAPVTKPVRGQKRDSAAVEDASSMAMSPPGKKRATRKGGSASVNESTLQHDESVDVTEVSVSKKGGKKKTTRKASAKSSRSASSGSATSEVVTTGYEATPGTFPDDDEIERQLEADLERQLTEDEEITADSDSERRQSKKEKGEKAEKHEYSRDYAMLNPEPVEPNEDDVDDELRALQAEMEVDEEPAPQHEPQPEPEVVPEHLPEPEHQELHIPKKGRKAGNRKASKQSKSKKAKAAPEPVEEDEVEPEEAQLQERDMPEEEVTQPEAETQVDETAHDDSLVSTDTVVKKSNNYRLSTGSRGRGRPSKPSLASRASGNDLELVEEPEEATPEPAEEQPTKRPRGRPSKASLASRPSAGPDESQVGETAPKRGRGRPSKKSLEARKSMEAVASQESTQPFTQPVEERMQEDVEVYASEEQKDERPTSSRVVSFESAQVSPAQQPMPSSPPASAAYLANPPSTPGRVISPAPSARQAAISPSQSPQSSDAENQRPSSRLTTSSNPKRVALAPVNSTPTRSSPSRRNVIAGLRSTAPWTELDLEAVFGTPRVNTDKENGAERYLKQGQTLTSPEKQMTVQEWIYYNASEAEKKLKYECESIVNRFESEGSKAMRVLEGLVVE</sequence>
<dbReference type="InterPro" id="IPR001370">
    <property type="entry name" value="BIR_rpt"/>
</dbReference>
<reference evidence="4" key="1">
    <citation type="submission" date="2020-01" db="EMBL/GenBank/DDBJ databases">
        <title>Identification and distribution of gene clusters putatively required for synthesis of sphingolipid metabolism inhibitors in phylogenetically diverse species of the filamentous fungus Fusarium.</title>
        <authorList>
            <person name="Kim H.-S."/>
            <person name="Busman M."/>
            <person name="Brown D.W."/>
            <person name="Divon H."/>
            <person name="Uhlig S."/>
            <person name="Proctor R.H."/>
        </authorList>
    </citation>
    <scope>NUCLEOTIDE SEQUENCE</scope>
    <source>
        <strain evidence="4">NRRL 31653</strain>
    </source>
</reference>
<feature type="compositionally biased region" description="Basic and acidic residues" evidence="3">
    <location>
        <begin position="493"/>
        <end position="507"/>
    </location>
</feature>
<dbReference type="SMART" id="SM00384">
    <property type="entry name" value="AT_hook"/>
    <property type="match status" value="3"/>
</dbReference>
<comment type="caution">
    <text evidence="4">The sequence shown here is derived from an EMBL/GenBank/DDBJ whole genome shotgun (WGS) entry which is preliminary data.</text>
</comment>
<dbReference type="AlphaFoldDB" id="A0A9P5B798"/>
<evidence type="ECO:0000313" key="4">
    <source>
        <dbReference type="EMBL" id="KAF4496509.1"/>
    </source>
</evidence>
<protein>
    <submittedName>
        <fullName evidence="4">Bir1</fullName>
    </submittedName>
</protein>
<feature type="region of interest" description="Disordered" evidence="3">
    <location>
        <begin position="208"/>
        <end position="229"/>
    </location>
</feature>
<dbReference type="GO" id="GO:0003677">
    <property type="term" value="F:DNA binding"/>
    <property type="evidence" value="ECO:0007669"/>
    <property type="project" value="InterPro"/>
</dbReference>
<feature type="compositionally biased region" description="Acidic residues" evidence="3">
    <location>
        <begin position="615"/>
        <end position="629"/>
    </location>
</feature>
<evidence type="ECO:0000256" key="2">
    <source>
        <dbReference type="ARBA" id="ARBA00022833"/>
    </source>
</evidence>
<dbReference type="OrthoDB" id="2196114at2759"/>